<organism evidence="2 3">
    <name type="scientific">Ficus carica</name>
    <name type="common">Common fig</name>
    <dbReference type="NCBI Taxonomy" id="3494"/>
    <lineage>
        <taxon>Eukaryota</taxon>
        <taxon>Viridiplantae</taxon>
        <taxon>Streptophyta</taxon>
        <taxon>Embryophyta</taxon>
        <taxon>Tracheophyta</taxon>
        <taxon>Spermatophyta</taxon>
        <taxon>Magnoliopsida</taxon>
        <taxon>eudicotyledons</taxon>
        <taxon>Gunneridae</taxon>
        <taxon>Pentapetalae</taxon>
        <taxon>rosids</taxon>
        <taxon>fabids</taxon>
        <taxon>Rosales</taxon>
        <taxon>Moraceae</taxon>
        <taxon>Ficeae</taxon>
        <taxon>Ficus</taxon>
    </lineage>
</organism>
<keyword evidence="1" id="KW-0472">Membrane</keyword>
<accession>A0AA88J851</accession>
<evidence type="ECO:0000313" key="3">
    <source>
        <dbReference type="Proteomes" id="UP001187192"/>
    </source>
</evidence>
<sequence length="223" mass="25614">MTGIGSRLLPIEKVDCCSVRTAIARYAMMYAKMYAMMYATMYVKVMVGLDYGLSWKWTGRPNHSIVACPVSNLQAISDARWGSVAGRAVKCGNKCHYAFCYFMYAMIYAKMYVMMYATTYIKVMVWLRYDYEYDYGLPVSYRPALGRVGLWFELEMDWPPQPLHSYAPVFVGVADVIVVLAERKLTSYVYAVGKQPKELCDARWWSVARRAVKCGDNSRYAFC</sequence>
<feature type="transmembrane region" description="Helical" evidence="1">
    <location>
        <begin position="35"/>
        <end position="53"/>
    </location>
</feature>
<gene>
    <name evidence="2" type="ORF">TIFTF001_033862</name>
</gene>
<reference evidence="2" key="1">
    <citation type="submission" date="2023-07" db="EMBL/GenBank/DDBJ databases">
        <title>draft genome sequence of fig (Ficus carica).</title>
        <authorList>
            <person name="Takahashi T."/>
            <person name="Nishimura K."/>
        </authorList>
    </citation>
    <scope>NUCLEOTIDE SEQUENCE</scope>
</reference>
<protein>
    <submittedName>
        <fullName evidence="2">Uncharacterized protein</fullName>
    </submittedName>
</protein>
<comment type="caution">
    <text evidence="2">The sequence shown here is derived from an EMBL/GenBank/DDBJ whole genome shotgun (WGS) entry which is preliminary data.</text>
</comment>
<evidence type="ECO:0000256" key="1">
    <source>
        <dbReference type="SAM" id="Phobius"/>
    </source>
</evidence>
<name>A0AA88J851_FICCA</name>
<dbReference type="AlphaFoldDB" id="A0AA88J851"/>
<dbReference type="EMBL" id="BTGU01000195">
    <property type="protein sequence ID" value="GMN64790.1"/>
    <property type="molecule type" value="Genomic_DNA"/>
</dbReference>
<dbReference type="Proteomes" id="UP001187192">
    <property type="component" value="Unassembled WGS sequence"/>
</dbReference>
<evidence type="ECO:0000313" key="2">
    <source>
        <dbReference type="EMBL" id="GMN64790.1"/>
    </source>
</evidence>
<keyword evidence="3" id="KW-1185">Reference proteome</keyword>
<keyword evidence="1" id="KW-0812">Transmembrane</keyword>
<keyword evidence="1" id="KW-1133">Transmembrane helix</keyword>
<proteinExistence type="predicted"/>